<evidence type="ECO:0000256" key="2">
    <source>
        <dbReference type="ARBA" id="ARBA00023015"/>
    </source>
</evidence>
<dbReference type="PROSITE" id="PS50949">
    <property type="entry name" value="HTH_GNTR"/>
    <property type="match status" value="1"/>
</dbReference>
<dbReference type="Proteomes" id="UP000179243">
    <property type="component" value="Unassembled WGS sequence"/>
</dbReference>
<dbReference type="PANTHER" id="PTHR30146">
    <property type="entry name" value="LACI-RELATED TRANSCRIPTIONAL REPRESSOR"/>
    <property type="match status" value="1"/>
</dbReference>
<keyword evidence="3" id="KW-0238">DNA-binding</keyword>
<evidence type="ECO:0000256" key="1">
    <source>
        <dbReference type="ARBA" id="ARBA00022491"/>
    </source>
</evidence>
<dbReference type="SUPFAM" id="SSF46785">
    <property type="entry name" value="Winged helix' DNA-binding domain"/>
    <property type="match status" value="1"/>
</dbReference>
<dbReference type="GO" id="GO:0003700">
    <property type="term" value="F:DNA-binding transcription factor activity"/>
    <property type="evidence" value="ECO:0007669"/>
    <property type="project" value="InterPro"/>
</dbReference>
<dbReference type="InterPro" id="IPR036390">
    <property type="entry name" value="WH_DNA-bd_sf"/>
</dbReference>
<name>A0A1F7F8Z3_UNCRA</name>
<evidence type="ECO:0000256" key="4">
    <source>
        <dbReference type="ARBA" id="ARBA00023163"/>
    </source>
</evidence>
<reference evidence="6 7" key="1">
    <citation type="journal article" date="2016" name="Nat. Commun.">
        <title>Thousands of microbial genomes shed light on interconnected biogeochemical processes in an aquifer system.</title>
        <authorList>
            <person name="Anantharaman K."/>
            <person name="Brown C.T."/>
            <person name="Hug L.A."/>
            <person name="Sharon I."/>
            <person name="Castelle C.J."/>
            <person name="Probst A.J."/>
            <person name="Thomas B.C."/>
            <person name="Singh A."/>
            <person name="Wilkins M.J."/>
            <person name="Karaoz U."/>
            <person name="Brodie E.L."/>
            <person name="Williams K.H."/>
            <person name="Hubbard S.S."/>
            <person name="Banfield J.F."/>
        </authorList>
    </citation>
    <scope>NUCLEOTIDE SEQUENCE [LARGE SCALE GENOMIC DNA]</scope>
</reference>
<dbReference type="SMART" id="SM00345">
    <property type="entry name" value="HTH_GNTR"/>
    <property type="match status" value="1"/>
</dbReference>
<dbReference type="InterPro" id="IPR036388">
    <property type="entry name" value="WH-like_DNA-bd_sf"/>
</dbReference>
<dbReference type="PANTHER" id="PTHR30146:SF148">
    <property type="entry name" value="HTH-TYPE TRANSCRIPTIONAL REPRESSOR PURR-RELATED"/>
    <property type="match status" value="1"/>
</dbReference>
<feature type="domain" description="HTH gntR-type" evidence="5">
    <location>
        <begin position="12"/>
        <end position="80"/>
    </location>
</feature>
<dbReference type="Pfam" id="PF13377">
    <property type="entry name" value="Peripla_BP_3"/>
    <property type="match status" value="1"/>
</dbReference>
<dbReference type="InterPro" id="IPR028082">
    <property type="entry name" value="Peripla_BP_I"/>
</dbReference>
<keyword evidence="4" id="KW-0804">Transcription</keyword>
<dbReference type="Gene3D" id="1.10.10.10">
    <property type="entry name" value="Winged helix-like DNA-binding domain superfamily/Winged helix DNA-binding domain"/>
    <property type="match status" value="1"/>
</dbReference>
<comment type="caution">
    <text evidence="6">The sequence shown here is derived from an EMBL/GenBank/DDBJ whole genome shotgun (WGS) entry which is preliminary data.</text>
</comment>
<evidence type="ECO:0000256" key="3">
    <source>
        <dbReference type="ARBA" id="ARBA00023125"/>
    </source>
</evidence>
<dbReference type="InterPro" id="IPR000524">
    <property type="entry name" value="Tscrpt_reg_HTH_GntR"/>
</dbReference>
<dbReference type="Gene3D" id="3.40.50.2300">
    <property type="match status" value="2"/>
</dbReference>
<evidence type="ECO:0000313" key="7">
    <source>
        <dbReference type="Proteomes" id="UP000179243"/>
    </source>
</evidence>
<dbReference type="InterPro" id="IPR046335">
    <property type="entry name" value="LacI/GalR-like_sensor"/>
</dbReference>
<proteinExistence type="predicted"/>
<evidence type="ECO:0000313" key="6">
    <source>
        <dbReference type="EMBL" id="OGK03093.1"/>
    </source>
</evidence>
<dbReference type="Pfam" id="PF00392">
    <property type="entry name" value="GntR"/>
    <property type="match status" value="1"/>
</dbReference>
<gene>
    <name evidence="6" type="ORF">A2519_06765</name>
</gene>
<dbReference type="AlphaFoldDB" id="A0A1F7F8Z3"/>
<accession>A0A1F7F8Z3</accession>
<organism evidence="6 7">
    <name type="scientific">Candidatus Raymondbacteria bacterium RIFOXYD12_FULL_49_13</name>
    <dbReference type="NCBI Taxonomy" id="1817890"/>
    <lineage>
        <taxon>Bacteria</taxon>
        <taxon>Raymondiibacteriota</taxon>
    </lineage>
</organism>
<sequence length="354" mass="39981">MQGNPISRHKSMPIKEQLRQWILNRISSGELKEGEQILSINKIAKEFKIGRETVRLSLDSLVQQEILKPKQGKGYFIAPRERRMLRVGLFAKVDGVYIRPVYQGLMEELGQSASVLVIDTQALYTPVQSIMENLAYHHSIDRLIIVPPRGSEEDLNREIAPYRRSFRIAWIVRSPVTATDASFIADDFACVTVAMDYFKATAIQTCIYFSRNEEDRSTYTTQRASFRDFQRKKGTAGTFVRNWEDMVPLIKNARTHTSAAPVGILAENDIEAVFLLTRLLANGIKIPSEASLISCDNSPITDLVYPAITTVDIGFRELGRQAALWIKEDLFKNGAAAQRRFVASPVLVKKQTTL</sequence>
<protein>
    <recommendedName>
        <fullName evidence="5">HTH gntR-type domain-containing protein</fullName>
    </recommendedName>
</protein>
<keyword evidence="2" id="KW-0805">Transcription regulation</keyword>
<evidence type="ECO:0000259" key="5">
    <source>
        <dbReference type="PROSITE" id="PS50949"/>
    </source>
</evidence>
<dbReference type="CDD" id="cd07377">
    <property type="entry name" value="WHTH_GntR"/>
    <property type="match status" value="1"/>
</dbReference>
<dbReference type="EMBL" id="MFYX01000097">
    <property type="protein sequence ID" value="OGK03093.1"/>
    <property type="molecule type" value="Genomic_DNA"/>
</dbReference>
<dbReference type="GO" id="GO:0000976">
    <property type="term" value="F:transcription cis-regulatory region binding"/>
    <property type="evidence" value="ECO:0007669"/>
    <property type="project" value="TreeGrafter"/>
</dbReference>
<keyword evidence="1" id="KW-0678">Repressor</keyword>
<dbReference type="SUPFAM" id="SSF53822">
    <property type="entry name" value="Periplasmic binding protein-like I"/>
    <property type="match status" value="1"/>
</dbReference>